<sequence>MKAIKTICSWPGCHCVVDMPERYCLKHKKKAAQRREVNRLTAHQRGYNSEWRRARALFLADHPICEECKRQGKASAATVVDHIIPHKGNRELFWNESNWQALCKRCHDRKTVKEDGGFGNGKK</sequence>
<dbReference type="AlphaFoldDB" id="A0A6L6YJ90"/>
<dbReference type="InterPro" id="IPR002711">
    <property type="entry name" value="HNH"/>
</dbReference>
<accession>A0A6L6YJ90</accession>
<keyword evidence="7" id="KW-1185">Reference proteome</keyword>
<name>A0A6L6YJ90_9BURK</name>
<proteinExistence type="inferred from homology"/>
<keyword evidence="6" id="KW-0255">Endonuclease</keyword>
<dbReference type="InterPro" id="IPR003615">
    <property type="entry name" value="HNH_nuc"/>
</dbReference>
<evidence type="ECO:0000256" key="3">
    <source>
        <dbReference type="ARBA" id="ARBA00038412"/>
    </source>
</evidence>
<protein>
    <recommendedName>
        <fullName evidence="4">Putative HNH nuclease YajD</fullName>
    </recommendedName>
</protein>
<dbReference type="GO" id="GO:0005829">
    <property type="term" value="C:cytosol"/>
    <property type="evidence" value="ECO:0007669"/>
    <property type="project" value="TreeGrafter"/>
</dbReference>
<evidence type="ECO:0000256" key="1">
    <source>
        <dbReference type="ARBA" id="ARBA00022722"/>
    </source>
</evidence>
<comment type="caution">
    <text evidence="6">The sequence shown here is derived from an EMBL/GenBank/DDBJ whole genome shotgun (WGS) entry which is preliminary data.</text>
</comment>
<organism evidence="6 7">
    <name type="scientific">Parasutterella muris</name>
    <dbReference type="NCBI Taxonomy" id="2565572"/>
    <lineage>
        <taxon>Bacteria</taxon>
        <taxon>Pseudomonadati</taxon>
        <taxon>Pseudomonadota</taxon>
        <taxon>Betaproteobacteria</taxon>
        <taxon>Burkholderiales</taxon>
        <taxon>Sutterellaceae</taxon>
        <taxon>Parasutterella</taxon>
    </lineage>
</organism>
<dbReference type="GO" id="GO:0008270">
    <property type="term" value="F:zinc ion binding"/>
    <property type="evidence" value="ECO:0007669"/>
    <property type="project" value="InterPro"/>
</dbReference>
<keyword evidence="2" id="KW-0378">Hydrolase</keyword>
<dbReference type="Gene3D" id="1.10.30.50">
    <property type="match status" value="1"/>
</dbReference>
<feature type="domain" description="HNH nuclease" evidence="5">
    <location>
        <begin position="53"/>
        <end position="108"/>
    </location>
</feature>
<dbReference type="Proteomes" id="UP000472580">
    <property type="component" value="Unassembled WGS sequence"/>
</dbReference>
<dbReference type="GO" id="GO:0016787">
    <property type="term" value="F:hydrolase activity"/>
    <property type="evidence" value="ECO:0007669"/>
    <property type="project" value="UniProtKB-KW"/>
</dbReference>
<reference evidence="6 7" key="1">
    <citation type="submission" date="2019-12" db="EMBL/GenBank/DDBJ databases">
        <title>Microbes associate with the intestines of laboratory mice.</title>
        <authorList>
            <person name="Navarre W."/>
            <person name="Wong E."/>
        </authorList>
    </citation>
    <scope>NUCLEOTIDE SEQUENCE [LARGE SCALE GENOMIC DNA]</scope>
    <source>
        <strain evidence="6 7">NM82_D38</strain>
    </source>
</reference>
<evidence type="ECO:0000256" key="4">
    <source>
        <dbReference type="ARBA" id="ARBA00040194"/>
    </source>
</evidence>
<dbReference type="Pfam" id="PF01844">
    <property type="entry name" value="HNH"/>
    <property type="match status" value="1"/>
</dbReference>
<evidence type="ECO:0000313" key="7">
    <source>
        <dbReference type="Proteomes" id="UP000472580"/>
    </source>
</evidence>
<evidence type="ECO:0000259" key="5">
    <source>
        <dbReference type="SMART" id="SM00507"/>
    </source>
</evidence>
<keyword evidence="1" id="KW-0540">Nuclease</keyword>
<dbReference type="CDD" id="cd00085">
    <property type="entry name" value="HNHc"/>
    <property type="match status" value="1"/>
</dbReference>
<dbReference type="RefSeq" id="WP_160335213.1">
    <property type="nucleotide sequence ID" value="NZ_WSRP01000015.1"/>
</dbReference>
<dbReference type="SMART" id="SM00507">
    <property type="entry name" value="HNHc"/>
    <property type="match status" value="1"/>
</dbReference>
<gene>
    <name evidence="6" type="ORF">E5987_06115</name>
</gene>
<dbReference type="OrthoDB" id="5292295at2"/>
<dbReference type="PANTHER" id="PTHR41286:SF1">
    <property type="entry name" value="HNH NUCLEASE YAJD-RELATED"/>
    <property type="match status" value="1"/>
</dbReference>
<dbReference type="PANTHER" id="PTHR41286">
    <property type="entry name" value="HNH NUCLEASE YAJD-RELATED"/>
    <property type="match status" value="1"/>
</dbReference>
<evidence type="ECO:0000256" key="2">
    <source>
        <dbReference type="ARBA" id="ARBA00022801"/>
    </source>
</evidence>
<dbReference type="GO" id="GO:0003676">
    <property type="term" value="F:nucleic acid binding"/>
    <property type="evidence" value="ECO:0007669"/>
    <property type="project" value="InterPro"/>
</dbReference>
<dbReference type="EMBL" id="WSRP01000015">
    <property type="protein sequence ID" value="MVX56783.1"/>
    <property type="molecule type" value="Genomic_DNA"/>
</dbReference>
<evidence type="ECO:0000313" key="6">
    <source>
        <dbReference type="EMBL" id="MVX56783.1"/>
    </source>
</evidence>
<dbReference type="GO" id="GO:0004519">
    <property type="term" value="F:endonuclease activity"/>
    <property type="evidence" value="ECO:0007669"/>
    <property type="project" value="UniProtKB-KW"/>
</dbReference>
<comment type="similarity">
    <text evidence="3">Belongs to the HNH nuclease family.</text>
</comment>